<evidence type="ECO:0000313" key="4">
    <source>
        <dbReference type="Proteomes" id="UP000023541"/>
    </source>
</evidence>
<evidence type="ECO:0000256" key="1">
    <source>
        <dbReference type="PIRSR" id="PIRSR006806-1"/>
    </source>
</evidence>
<proteinExistence type="inferred from homology"/>
<evidence type="ECO:0000256" key="2">
    <source>
        <dbReference type="RuleBase" id="RU361279"/>
    </source>
</evidence>
<feature type="binding site" evidence="1">
    <location>
        <position position="55"/>
    </location>
    <ligand>
        <name>substrate</name>
    </ligand>
</feature>
<dbReference type="RefSeq" id="WP_034239946.1">
    <property type="nucleotide sequence ID" value="NZ_AQRA01000002.1"/>
</dbReference>
<sequence>MNKKELRTKYKTLRSQLSNEEVENLSIDIANQLLELSIWEKSYYHIFLSIHQKKEINTEFLLNILLGKDKNVIVSKSNFEDNTLQHFLLTDTTALKVNSWGIPEPVDGIPIPEDKIEVVFVPLLAFDQSGNRVGYGKGFYDKFLAKCNPNTLKIGLSFFSAEEEIENVTTADIPLDFCVTPTKVYSIKK</sequence>
<feature type="binding site" evidence="1">
    <location>
        <position position="50"/>
    </location>
    <ligand>
        <name>substrate</name>
    </ligand>
</feature>
<dbReference type="GO" id="GO:0030272">
    <property type="term" value="F:5-formyltetrahydrofolate cyclo-ligase activity"/>
    <property type="evidence" value="ECO:0007669"/>
    <property type="project" value="UniProtKB-EC"/>
</dbReference>
<dbReference type="InterPro" id="IPR002698">
    <property type="entry name" value="FTHF_cligase"/>
</dbReference>
<dbReference type="NCBIfam" id="TIGR02727">
    <property type="entry name" value="MTHFS_bact"/>
    <property type="match status" value="1"/>
</dbReference>
<dbReference type="AlphaFoldDB" id="A0A023BXZ9"/>
<keyword evidence="4" id="KW-1185">Reference proteome</keyword>
<dbReference type="PANTHER" id="PTHR23407">
    <property type="entry name" value="ATPASE INHIBITOR/5-FORMYLTETRAHYDROFOLATE CYCLO-LIGASE"/>
    <property type="match status" value="1"/>
</dbReference>
<gene>
    <name evidence="3" type="ORF">ATO12_09520</name>
</gene>
<dbReference type="EMBL" id="AQRA01000002">
    <property type="protein sequence ID" value="EZH74962.1"/>
    <property type="molecule type" value="Genomic_DNA"/>
</dbReference>
<keyword evidence="1 2" id="KW-0547">Nucleotide-binding</keyword>
<accession>A0A023BXZ9</accession>
<comment type="catalytic activity">
    <reaction evidence="2">
        <text>(6S)-5-formyl-5,6,7,8-tetrahydrofolate + ATP = (6R)-5,10-methenyltetrahydrofolate + ADP + phosphate</text>
        <dbReference type="Rhea" id="RHEA:10488"/>
        <dbReference type="ChEBI" id="CHEBI:30616"/>
        <dbReference type="ChEBI" id="CHEBI:43474"/>
        <dbReference type="ChEBI" id="CHEBI:57455"/>
        <dbReference type="ChEBI" id="CHEBI:57457"/>
        <dbReference type="ChEBI" id="CHEBI:456216"/>
        <dbReference type="EC" id="6.3.3.2"/>
    </reaction>
</comment>
<dbReference type="Gene3D" id="3.40.50.10420">
    <property type="entry name" value="NagB/RpiA/CoA transferase-like"/>
    <property type="match status" value="1"/>
</dbReference>
<dbReference type="eggNOG" id="COG0212">
    <property type="taxonomic scope" value="Bacteria"/>
</dbReference>
<dbReference type="PANTHER" id="PTHR23407:SF11">
    <property type="entry name" value="CHROMOSOME UNDETERMINED SCAFFOLD_24, WHOLE GENOME SHOTGUN SEQUENCE"/>
    <property type="match status" value="1"/>
</dbReference>
<keyword evidence="3" id="KW-0436">Ligase</keyword>
<name>A0A023BXZ9_9FLAO</name>
<dbReference type="GO" id="GO:0035999">
    <property type="term" value="P:tetrahydrofolate interconversion"/>
    <property type="evidence" value="ECO:0007669"/>
    <property type="project" value="TreeGrafter"/>
</dbReference>
<feature type="binding site" evidence="1">
    <location>
        <begin position="132"/>
        <end position="140"/>
    </location>
    <ligand>
        <name>ATP</name>
        <dbReference type="ChEBI" id="CHEBI:30616"/>
    </ligand>
</feature>
<comment type="similarity">
    <text evidence="2">Belongs to the 5-formyltetrahydrofolate cyclo-ligase family.</text>
</comment>
<dbReference type="GO" id="GO:0009396">
    <property type="term" value="P:folic acid-containing compound biosynthetic process"/>
    <property type="evidence" value="ECO:0007669"/>
    <property type="project" value="TreeGrafter"/>
</dbReference>
<dbReference type="GO" id="GO:0046872">
    <property type="term" value="F:metal ion binding"/>
    <property type="evidence" value="ECO:0007669"/>
    <property type="project" value="UniProtKB-KW"/>
</dbReference>
<comment type="caution">
    <text evidence="3">The sequence shown here is derived from an EMBL/GenBank/DDBJ whole genome shotgun (WGS) entry which is preliminary data.</text>
</comment>
<dbReference type="InterPro" id="IPR024185">
    <property type="entry name" value="FTHF_cligase-like_sf"/>
</dbReference>
<dbReference type="Proteomes" id="UP000023541">
    <property type="component" value="Unassembled WGS sequence"/>
</dbReference>
<keyword evidence="1 2" id="KW-0067">ATP-binding</keyword>
<dbReference type="SUPFAM" id="SSF100950">
    <property type="entry name" value="NagB/RpiA/CoA transferase-like"/>
    <property type="match status" value="1"/>
</dbReference>
<protein>
    <recommendedName>
        <fullName evidence="2">5-formyltetrahydrofolate cyclo-ligase</fullName>
        <ecNumber evidence="2">6.3.3.2</ecNumber>
    </recommendedName>
</protein>
<evidence type="ECO:0000313" key="3">
    <source>
        <dbReference type="EMBL" id="EZH74962.1"/>
    </source>
</evidence>
<dbReference type="InterPro" id="IPR037171">
    <property type="entry name" value="NagB/RpiA_transferase-like"/>
</dbReference>
<dbReference type="Pfam" id="PF01812">
    <property type="entry name" value="5-FTHF_cyc-lig"/>
    <property type="match status" value="1"/>
</dbReference>
<dbReference type="PIRSF" id="PIRSF006806">
    <property type="entry name" value="FTHF_cligase"/>
    <property type="match status" value="1"/>
</dbReference>
<dbReference type="GO" id="GO:0005524">
    <property type="term" value="F:ATP binding"/>
    <property type="evidence" value="ECO:0007669"/>
    <property type="project" value="UniProtKB-KW"/>
</dbReference>
<reference evidence="3 4" key="1">
    <citation type="submission" date="2014-04" db="EMBL/GenBank/DDBJ databases">
        <title>Aquimarina sp. 22II-S11-z7 Genome Sequencing.</title>
        <authorList>
            <person name="Lai Q."/>
        </authorList>
    </citation>
    <scope>NUCLEOTIDE SEQUENCE [LARGE SCALE GENOMIC DNA]</scope>
    <source>
        <strain evidence="3 4">22II-S11-z7</strain>
    </source>
</reference>
<dbReference type="STRING" id="1317122.ATO12_09520"/>
<organism evidence="3 4">
    <name type="scientific">Aquimarina atlantica</name>
    <dbReference type="NCBI Taxonomy" id="1317122"/>
    <lineage>
        <taxon>Bacteria</taxon>
        <taxon>Pseudomonadati</taxon>
        <taxon>Bacteroidota</taxon>
        <taxon>Flavobacteriia</taxon>
        <taxon>Flavobacteriales</taxon>
        <taxon>Flavobacteriaceae</taxon>
        <taxon>Aquimarina</taxon>
    </lineage>
</organism>
<feature type="binding site" evidence="1">
    <location>
        <begin position="3"/>
        <end position="7"/>
    </location>
    <ligand>
        <name>ATP</name>
        <dbReference type="ChEBI" id="CHEBI:30616"/>
    </ligand>
</feature>
<comment type="cofactor">
    <cofactor evidence="2">
        <name>Mg(2+)</name>
        <dbReference type="ChEBI" id="CHEBI:18420"/>
    </cofactor>
</comment>
<keyword evidence="2" id="KW-0460">Magnesium</keyword>
<dbReference type="EC" id="6.3.3.2" evidence="2"/>
<dbReference type="OrthoDB" id="9801938at2"/>
<keyword evidence="2" id="KW-0479">Metal-binding</keyword>